<feature type="transmembrane region" description="Helical" evidence="6">
    <location>
        <begin position="337"/>
        <end position="358"/>
    </location>
</feature>
<feature type="domain" description="ComEC/Rec2-related protein" evidence="7">
    <location>
        <begin position="173"/>
        <end position="416"/>
    </location>
</feature>
<feature type="transmembrane region" description="Helical" evidence="6">
    <location>
        <begin position="50"/>
        <end position="69"/>
    </location>
</feature>
<protein>
    <submittedName>
        <fullName evidence="8">ComEC/Rec2 family competence protein</fullName>
    </submittedName>
</protein>
<sequence>MNKPLVYYCISLCLGCVSALIIMNNRLLGAAFTASFFIFFFITMDRKFMIFTLIFFVFGIFGYFNYFNVRVSNKCEVRITEKDKYYYKGEWEGRNINITGKLKGVKEGDRIYTHCEFKKRPVYGMGIIGDLKVDTYKLKNKDLISRFTEIKEKVYKKFKSELGEEKSAIVMALCFGETKYINNNQKDMMKKFGIIHVFSVSGLHVGIVYGILQKILGSFLALPMCFIYIMFTGIKPSCLRAFVMIIVLKLSKICFKEYDSVSALSLAAIIILLIKPYYILNAGFILSFLSTLGIILYYKKIQRVFYKIPKILNESLSLTLSSQVYSFPYICFSIKKFGLGFILGNLILVPIYGIIVLIGNLSLVLIKISFVFSILSKFIYFILTIVEGINLILDNILPEIIEVSYFEGISFILVYISYKLYKGGYKKIKYFPMYVFIIFFVINYNVFPKINLYKDKGVSCISVKYKGKCTMICNYDLELGKEVLKLKEINKPTKVITNPSFEKTINLNKDFKIKVFNKNKYNVNSVLYYKNYRIPISYEKYFKRPLKSKKTSNIDDKTYFQSKYVLILGKFYNSNF</sequence>
<feature type="transmembrane region" description="Helical" evidence="6">
    <location>
        <begin position="370"/>
        <end position="393"/>
    </location>
</feature>
<dbReference type="PANTHER" id="PTHR30619:SF7">
    <property type="entry name" value="BETA-LACTAMASE DOMAIN PROTEIN"/>
    <property type="match status" value="1"/>
</dbReference>
<comment type="subcellular location">
    <subcellularLocation>
        <location evidence="1">Cell membrane</location>
        <topology evidence="1">Multi-pass membrane protein</topology>
    </subcellularLocation>
</comment>
<dbReference type="NCBIfam" id="TIGR00360">
    <property type="entry name" value="ComEC_N-term"/>
    <property type="match status" value="1"/>
</dbReference>
<evidence type="ECO:0000256" key="6">
    <source>
        <dbReference type="SAM" id="Phobius"/>
    </source>
</evidence>
<dbReference type="Proteomes" id="UP001501510">
    <property type="component" value="Unassembled WGS sequence"/>
</dbReference>
<evidence type="ECO:0000259" key="7">
    <source>
        <dbReference type="Pfam" id="PF03772"/>
    </source>
</evidence>
<feature type="transmembrane region" description="Helical" evidence="6">
    <location>
        <begin position="280"/>
        <end position="298"/>
    </location>
</feature>
<feature type="transmembrane region" description="Helical" evidence="6">
    <location>
        <begin position="430"/>
        <end position="447"/>
    </location>
</feature>
<evidence type="ECO:0000256" key="1">
    <source>
        <dbReference type="ARBA" id="ARBA00004651"/>
    </source>
</evidence>
<keyword evidence="4 6" id="KW-1133">Transmembrane helix</keyword>
<evidence type="ECO:0000256" key="5">
    <source>
        <dbReference type="ARBA" id="ARBA00023136"/>
    </source>
</evidence>
<evidence type="ECO:0000313" key="9">
    <source>
        <dbReference type="Proteomes" id="UP001501510"/>
    </source>
</evidence>
<keyword evidence="2" id="KW-1003">Cell membrane</keyword>
<comment type="caution">
    <text evidence="8">The sequence shown here is derived from an EMBL/GenBank/DDBJ whole genome shotgun (WGS) entry which is preliminary data.</text>
</comment>
<reference evidence="8 9" key="1">
    <citation type="journal article" date="2019" name="Int. J. Syst. Evol. Microbiol.">
        <title>The Global Catalogue of Microorganisms (GCM) 10K type strain sequencing project: providing services to taxonomists for standard genome sequencing and annotation.</title>
        <authorList>
            <consortium name="The Broad Institute Genomics Platform"/>
            <consortium name="The Broad Institute Genome Sequencing Center for Infectious Disease"/>
            <person name="Wu L."/>
            <person name="Ma J."/>
        </authorList>
    </citation>
    <scope>NUCLEOTIDE SEQUENCE [LARGE SCALE GENOMIC DNA]</scope>
    <source>
        <strain evidence="8 9">JCM 1407</strain>
    </source>
</reference>
<dbReference type="InterPro" id="IPR004477">
    <property type="entry name" value="ComEC_N"/>
</dbReference>
<feature type="transmembrane region" description="Helical" evidence="6">
    <location>
        <begin position="5"/>
        <end position="22"/>
    </location>
</feature>
<dbReference type="RefSeq" id="WP_343764110.1">
    <property type="nucleotide sequence ID" value="NZ_BAAACG010000019.1"/>
</dbReference>
<keyword evidence="5 6" id="KW-0472">Membrane</keyword>
<gene>
    <name evidence="8" type="ORF">GCM10008906_36490</name>
</gene>
<dbReference type="EMBL" id="BAAACG010000019">
    <property type="protein sequence ID" value="GAA0747418.1"/>
    <property type="molecule type" value="Genomic_DNA"/>
</dbReference>
<evidence type="ECO:0000256" key="2">
    <source>
        <dbReference type="ARBA" id="ARBA00022475"/>
    </source>
</evidence>
<proteinExistence type="predicted"/>
<evidence type="ECO:0000256" key="4">
    <source>
        <dbReference type="ARBA" id="ARBA00022989"/>
    </source>
</evidence>
<feature type="transmembrane region" description="Helical" evidence="6">
    <location>
        <begin position="192"/>
        <end position="209"/>
    </location>
</feature>
<evidence type="ECO:0000256" key="3">
    <source>
        <dbReference type="ARBA" id="ARBA00022692"/>
    </source>
</evidence>
<keyword evidence="9" id="KW-1185">Reference proteome</keyword>
<keyword evidence="3 6" id="KW-0812">Transmembrane</keyword>
<organism evidence="8 9">
    <name type="scientific">Clostridium oceanicum</name>
    <dbReference type="NCBI Taxonomy" id="1543"/>
    <lineage>
        <taxon>Bacteria</taxon>
        <taxon>Bacillati</taxon>
        <taxon>Bacillota</taxon>
        <taxon>Clostridia</taxon>
        <taxon>Eubacteriales</taxon>
        <taxon>Clostridiaceae</taxon>
        <taxon>Clostridium</taxon>
    </lineage>
</organism>
<dbReference type="Pfam" id="PF03772">
    <property type="entry name" value="Competence"/>
    <property type="match status" value="1"/>
</dbReference>
<feature type="transmembrane region" description="Helical" evidence="6">
    <location>
        <begin position="400"/>
        <end position="418"/>
    </location>
</feature>
<name>A0ABN1JVE1_9CLOT</name>
<accession>A0ABN1JVE1</accession>
<evidence type="ECO:0000313" key="8">
    <source>
        <dbReference type="EMBL" id="GAA0747418.1"/>
    </source>
</evidence>
<dbReference type="PANTHER" id="PTHR30619">
    <property type="entry name" value="DNA INTERNALIZATION/COMPETENCE PROTEIN COMEC/REC2"/>
    <property type="match status" value="1"/>
</dbReference>
<feature type="transmembrane region" description="Helical" evidence="6">
    <location>
        <begin position="27"/>
        <end position="44"/>
    </location>
</feature>
<dbReference type="InterPro" id="IPR052159">
    <property type="entry name" value="Competence_DNA_uptake"/>
</dbReference>